<dbReference type="InterPro" id="IPR046985">
    <property type="entry name" value="IP5"/>
</dbReference>
<dbReference type="AlphaFoldDB" id="A0AAE0L677"/>
<organism evidence="3 4">
    <name type="scientific">Cymbomonas tetramitiformis</name>
    <dbReference type="NCBI Taxonomy" id="36881"/>
    <lineage>
        <taxon>Eukaryota</taxon>
        <taxon>Viridiplantae</taxon>
        <taxon>Chlorophyta</taxon>
        <taxon>Pyramimonadophyceae</taxon>
        <taxon>Pyramimonadales</taxon>
        <taxon>Pyramimonadaceae</taxon>
        <taxon>Cymbomonas</taxon>
    </lineage>
</organism>
<dbReference type="GO" id="GO:0004439">
    <property type="term" value="F:phosphatidylinositol-4,5-bisphosphate 5-phosphatase activity"/>
    <property type="evidence" value="ECO:0007669"/>
    <property type="project" value="TreeGrafter"/>
</dbReference>
<name>A0AAE0L677_9CHLO</name>
<dbReference type="Pfam" id="PF22669">
    <property type="entry name" value="Exo_endo_phos2"/>
    <property type="match status" value="1"/>
</dbReference>
<evidence type="ECO:0000259" key="2">
    <source>
        <dbReference type="Pfam" id="PF22669"/>
    </source>
</evidence>
<proteinExistence type="inferred from homology"/>
<gene>
    <name evidence="3" type="ORF">CYMTET_18550</name>
</gene>
<dbReference type="GO" id="GO:0046856">
    <property type="term" value="P:phosphatidylinositol dephosphorylation"/>
    <property type="evidence" value="ECO:0007669"/>
    <property type="project" value="InterPro"/>
</dbReference>
<evidence type="ECO:0000313" key="3">
    <source>
        <dbReference type="EMBL" id="KAK3273200.1"/>
    </source>
</evidence>
<dbReference type="EMBL" id="LGRX02008605">
    <property type="protein sequence ID" value="KAK3273200.1"/>
    <property type="molecule type" value="Genomic_DNA"/>
</dbReference>
<comment type="caution">
    <text evidence="3">The sequence shown here is derived from an EMBL/GenBank/DDBJ whole genome shotgun (WGS) entry which is preliminary data.</text>
</comment>
<keyword evidence="4" id="KW-1185">Reference proteome</keyword>
<dbReference type="InterPro" id="IPR036691">
    <property type="entry name" value="Endo/exonu/phosph_ase_sf"/>
</dbReference>
<protein>
    <recommendedName>
        <fullName evidence="2">Inositol polyphosphate-related phosphatase domain-containing protein</fullName>
    </recommendedName>
</protein>
<dbReference type="Gene3D" id="3.60.10.10">
    <property type="entry name" value="Endonuclease/exonuclease/phosphatase"/>
    <property type="match status" value="1"/>
</dbReference>
<dbReference type="Proteomes" id="UP001190700">
    <property type="component" value="Unassembled WGS sequence"/>
</dbReference>
<feature type="domain" description="Inositol polyphosphate-related phosphatase" evidence="2">
    <location>
        <begin position="43"/>
        <end position="134"/>
    </location>
</feature>
<dbReference type="SUPFAM" id="SSF56219">
    <property type="entry name" value="DNase I-like"/>
    <property type="match status" value="1"/>
</dbReference>
<accession>A0AAE0L677</accession>
<evidence type="ECO:0000313" key="4">
    <source>
        <dbReference type="Proteomes" id="UP001190700"/>
    </source>
</evidence>
<reference evidence="3 4" key="1">
    <citation type="journal article" date="2015" name="Genome Biol. Evol.">
        <title>Comparative Genomics of a Bacterivorous Green Alga Reveals Evolutionary Causalities and Consequences of Phago-Mixotrophic Mode of Nutrition.</title>
        <authorList>
            <person name="Burns J.A."/>
            <person name="Paasch A."/>
            <person name="Narechania A."/>
            <person name="Kim E."/>
        </authorList>
    </citation>
    <scope>NUCLEOTIDE SEQUENCE [LARGE SCALE GENOMIC DNA]</scope>
    <source>
        <strain evidence="3 4">PLY_AMNH</strain>
    </source>
</reference>
<dbReference type="PANTHER" id="PTHR11200">
    <property type="entry name" value="INOSITOL 5-PHOSPHATASE"/>
    <property type="match status" value="1"/>
</dbReference>
<comment type="similarity">
    <text evidence="1">Belongs to the inositol polyphosphate 5-phosphatase family.</text>
</comment>
<dbReference type="InterPro" id="IPR000300">
    <property type="entry name" value="IPPc"/>
</dbReference>
<sequence length="297" mass="33082">MRPTGPPQAETPARSARRCSELCVCAALSGVPMLSPAPLPHFHAQDLVALQQTDQLRSNMQKGASFSDFQEAPIHFMPTFKVERQAGLKYIYLRLPAWTDRVLWWAMRPTMGSQCTGYFSAQDVPSSDHKPVAAMFRVPLLEQEADLKSGPKLELRFVKLEVKGPLQSREIVHLMFQSSPSNLLTLNKSAIGTLQPCRTVGVNVEMSQGQPRREATAIWTDSALPKMRMWATVLEDLMHVCLKVKLMNYKNAVLGTAILPLSVVVRQLFKKNEGHFCIECTKNGHTVATLRGGIEIS</sequence>
<evidence type="ECO:0000256" key="1">
    <source>
        <dbReference type="ARBA" id="ARBA00010768"/>
    </source>
</evidence>